<dbReference type="InterPro" id="IPR017451">
    <property type="entry name" value="F-box-assoc_interact_dom"/>
</dbReference>
<evidence type="ECO:0000313" key="3">
    <source>
        <dbReference type="Proteomes" id="UP000316621"/>
    </source>
</evidence>
<dbReference type="AlphaFoldDB" id="A0A4Y7I9S8"/>
<dbReference type="Pfam" id="PF08268">
    <property type="entry name" value="FBA_3"/>
    <property type="match status" value="1"/>
</dbReference>
<dbReference type="InterPro" id="IPR013187">
    <property type="entry name" value="F-box-assoc_dom_typ3"/>
</dbReference>
<dbReference type="Proteomes" id="UP000316621">
    <property type="component" value="Chromosome 1"/>
</dbReference>
<accession>A0A4Y7I9S8</accession>
<organism evidence="2 3">
    <name type="scientific">Papaver somniferum</name>
    <name type="common">Opium poppy</name>
    <dbReference type="NCBI Taxonomy" id="3469"/>
    <lineage>
        <taxon>Eukaryota</taxon>
        <taxon>Viridiplantae</taxon>
        <taxon>Streptophyta</taxon>
        <taxon>Embryophyta</taxon>
        <taxon>Tracheophyta</taxon>
        <taxon>Spermatophyta</taxon>
        <taxon>Magnoliopsida</taxon>
        <taxon>Ranunculales</taxon>
        <taxon>Papaveraceae</taxon>
        <taxon>Papaveroideae</taxon>
        <taxon>Papaver</taxon>
    </lineage>
</organism>
<keyword evidence="3" id="KW-1185">Reference proteome</keyword>
<dbReference type="PANTHER" id="PTHR31672">
    <property type="entry name" value="BNACNNG10540D PROTEIN"/>
    <property type="match status" value="1"/>
</dbReference>
<dbReference type="EMBL" id="CM010715">
    <property type="protein sequence ID" value="RZC44149.1"/>
    <property type="molecule type" value="Genomic_DNA"/>
</dbReference>
<gene>
    <name evidence="2" type="ORF">C5167_037089</name>
</gene>
<protein>
    <recommendedName>
        <fullName evidence="1">F-box associated beta-propeller type 3 domain-containing protein</fullName>
    </recommendedName>
</protein>
<name>A0A4Y7I9S8_PAPSO</name>
<evidence type="ECO:0000259" key="1">
    <source>
        <dbReference type="Pfam" id="PF08268"/>
    </source>
</evidence>
<sequence>MVKTICDLDWDPSEDKVTLSITSVEEGWNSKDLRGWKTDLRVSTPLEGTAEEFKMLSCKSLIYLYGDKSSYICNPTTGEFRTLAMLNQRNDGIGFGFDATENHFKLVLLHLTENLTWCNIFTLGTNSWSSAKNDDPTVPRFNGKAYSPTTIGESIYWITTPVMNVLCFIVERRRFEVIRYHSTVSKERLREKNMHFSLGEI</sequence>
<reference evidence="2 3" key="1">
    <citation type="journal article" date="2018" name="Science">
        <title>The opium poppy genome and morphinan production.</title>
        <authorList>
            <person name="Guo L."/>
            <person name="Winzer T."/>
            <person name="Yang X."/>
            <person name="Li Y."/>
            <person name="Ning Z."/>
            <person name="He Z."/>
            <person name="Teodor R."/>
            <person name="Lu Y."/>
            <person name="Bowser T.A."/>
            <person name="Graham I.A."/>
            <person name="Ye K."/>
        </authorList>
    </citation>
    <scope>NUCLEOTIDE SEQUENCE [LARGE SCALE GENOMIC DNA]</scope>
    <source>
        <strain evidence="3">cv. HN1</strain>
        <tissue evidence="2">Leaves</tissue>
    </source>
</reference>
<proteinExistence type="predicted"/>
<dbReference type="NCBIfam" id="TIGR01640">
    <property type="entry name" value="F_box_assoc_1"/>
    <property type="match status" value="1"/>
</dbReference>
<dbReference type="PANTHER" id="PTHR31672:SF13">
    <property type="entry name" value="F-BOX PROTEIN CPR30-LIKE"/>
    <property type="match status" value="1"/>
</dbReference>
<dbReference type="InterPro" id="IPR050796">
    <property type="entry name" value="SCF_F-box_component"/>
</dbReference>
<feature type="domain" description="F-box associated beta-propeller type 3" evidence="1">
    <location>
        <begin position="50"/>
        <end position="186"/>
    </location>
</feature>
<dbReference type="Gramene" id="RZC44149">
    <property type="protein sequence ID" value="RZC44149"/>
    <property type="gene ID" value="C5167_037089"/>
</dbReference>
<evidence type="ECO:0000313" key="2">
    <source>
        <dbReference type="EMBL" id="RZC44149.1"/>
    </source>
</evidence>